<dbReference type="Proteomes" id="UP001221757">
    <property type="component" value="Unassembled WGS sequence"/>
</dbReference>
<dbReference type="AlphaFoldDB" id="A0AAD7GBV0"/>
<evidence type="ECO:0000256" key="1">
    <source>
        <dbReference type="SAM" id="MobiDB-lite"/>
    </source>
</evidence>
<feature type="non-terminal residue" evidence="2">
    <location>
        <position position="246"/>
    </location>
</feature>
<proteinExistence type="predicted"/>
<reference evidence="2" key="1">
    <citation type="submission" date="2023-03" db="EMBL/GenBank/DDBJ databases">
        <title>Massive genome expansion in bonnet fungi (Mycena s.s.) driven by repeated elements and novel gene families across ecological guilds.</title>
        <authorList>
            <consortium name="Lawrence Berkeley National Laboratory"/>
            <person name="Harder C.B."/>
            <person name="Miyauchi S."/>
            <person name="Viragh M."/>
            <person name="Kuo A."/>
            <person name="Thoen E."/>
            <person name="Andreopoulos B."/>
            <person name="Lu D."/>
            <person name="Skrede I."/>
            <person name="Drula E."/>
            <person name="Henrissat B."/>
            <person name="Morin E."/>
            <person name="Kohler A."/>
            <person name="Barry K."/>
            <person name="LaButti K."/>
            <person name="Morin E."/>
            <person name="Salamov A."/>
            <person name="Lipzen A."/>
            <person name="Mereny Z."/>
            <person name="Hegedus B."/>
            <person name="Baldrian P."/>
            <person name="Stursova M."/>
            <person name="Weitz H."/>
            <person name="Taylor A."/>
            <person name="Grigoriev I.V."/>
            <person name="Nagy L.G."/>
            <person name="Martin F."/>
            <person name="Kauserud H."/>
        </authorList>
    </citation>
    <scope>NUCLEOTIDE SEQUENCE</scope>
    <source>
        <strain evidence="2">CBHHK067</strain>
    </source>
</reference>
<feature type="compositionally biased region" description="Polar residues" evidence="1">
    <location>
        <begin position="178"/>
        <end position="195"/>
    </location>
</feature>
<comment type="caution">
    <text evidence="2">The sequence shown here is derived from an EMBL/GenBank/DDBJ whole genome shotgun (WGS) entry which is preliminary data.</text>
</comment>
<feature type="region of interest" description="Disordered" evidence="1">
    <location>
        <begin position="176"/>
        <end position="195"/>
    </location>
</feature>
<dbReference type="EMBL" id="JARKIE010000125">
    <property type="protein sequence ID" value="KAJ7679961.1"/>
    <property type="molecule type" value="Genomic_DNA"/>
</dbReference>
<protein>
    <submittedName>
        <fullName evidence="2">Uncharacterized protein</fullName>
    </submittedName>
</protein>
<organism evidence="2 3">
    <name type="scientific">Mycena rosella</name>
    <name type="common">Pink bonnet</name>
    <name type="synonym">Agaricus rosellus</name>
    <dbReference type="NCBI Taxonomy" id="1033263"/>
    <lineage>
        <taxon>Eukaryota</taxon>
        <taxon>Fungi</taxon>
        <taxon>Dikarya</taxon>
        <taxon>Basidiomycota</taxon>
        <taxon>Agaricomycotina</taxon>
        <taxon>Agaricomycetes</taxon>
        <taxon>Agaricomycetidae</taxon>
        <taxon>Agaricales</taxon>
        <taxon>Marasmiineae</taxon>
        <taxon>Mycenaceae</taxon>
        <taxon>Mycena</taxon>
    </lineage>
</organism>
<evidence type="ECO:0000313" key="3">
    <source>
        <dbReference type="Proteomes" id="UP001221757"/>
    </source>
</evidence>
<name>A0AAD7GBV0_MYCRO</name>
<evidence type="ECO:0000313" key="2">
    <source>
        <dbReference type="EMBL" id="KAJ7679961.1"/>
    </source>
</evidence>
<accession>A0AAD7GBV0</accession>
<feature type="region of interest" description="Disordered" evidence="1">
    <location>
        <begin position="21"/>
        <end position="42"/>
    </location>
</feature>
<gene>
    <name evidence="2" type="ORF">B0H17DRAFT_1333915</name>
</gene>
<sequence>MLAFLRLRASRVALRPSLSLPLRTPSTEAPTPPRVKGHERKHCPSPDSACIRALKTALIKWCVFASLLCFYPHYKGTNGCRAVSLRGEQHRRRLVRVLQASHGSEPQQRIRQNLERDNAANRLLLALARRQVPSSDDGDAPVFAFTRQARAGLRLRGSESEPAAAFRGANRSCAGFKSRNQPSRGPCKQSNLGPNCVQLRTSTTLHYKKVKPAHRESTEPRIDATPLTFITQGWSAFLCSEGPDNG</sequence>
<keyword evidence="3" id="KW-1185">Reference proteome</keyword>